<dbReference type="SUPFAM" id="SSF50494">
    <property type="entry name" value="Trypsin-like serine proteases"/>
    <property type="match status" value="1"/>
</dbReference>
<evidence type="ECO:0000256" key="3">
    <source>
        <dbReference type="SAM" id="MobiDB-lite"/>
    </source>
</evidence>
<dbReference type="PRINTS" id="PR00722">
    <property type="entry name" value="CHYMOTRYPSIN"/>
</dbReference>
<proteinExistence type="predicted"/>
<dbReference type="InterPro" id="IPR033116">
    <property type="entry name" value="TRYPSIN_SER"/>
</dbReference>
<protein>
    <submittedName>
        <fullName evidence="6">Serine protease snake isoform X2</fullName>
    </submittedName>
</protein>
<sequence length="443" mass="49048">MMETTNHHILNQTTNSMLGCQANDSWLWPDEVNNQIDPRPSWTEKSPPSHDKGLSLRQEGADIIYQDNPLLVATLSPKRNSSVWQRLTPHARKPTANLTKPTGNGSFANSKNLQFITNKNPVNMDLHKRPLNDVKDWIFPGEISKRTSDLKCAEYNKAIEQQNVWILPLVGTWSSPVSTKKTNRQNCRGLHNPLIIGGLTARPGEFSHMVALGWLSENNEATFLCGGSLISNQWVITAGHCTHGSSGPPKIVRIGAHHLGDKTTGKMIGVREIVRHPSYKPPAVYADLALLKLNKTLTFGSDIKPACLYSEFDTTPIQAWASGWGVTGIGKERSDELLKVRLDIVDNVDCALRLNRSTAIPRGIVPSMLCAGDISGGWQSDTCQGDSGGPLQILDPNHKCLYRIIGITSFGRLCALKNSPGVYTRISHYLDWIEKIVWPDENR</sequence>
<organism evidence="5 6">
    <name type="scientific">Neodiprion lecontei</name>
    <name type="common">Redheaded pine sawfly</name>
    <dbReference type="NCBI Taxonomy" id="441921"/>
    <lineage>
        <taxon>Eukaryota</taxon>
        <taxon>Metazoa</taxon>
        <taxon>Ecdysozoa</taxon>
        <taxon>Arthropoda</taxon>
        <taxon>Hexapoda</taxon>
        <taxon>Insecta</taxon>
        <taxon>Pterygota</taxon>
        <taxon>Neoptera</taxon>
        <taxon>Endopterygota</taxon>
        <taxon>Hymenoptera</taxon>
        <taxon>Tenthredinoidea</taxon>
        <taxon>Diprionidae</taxon>
        <taxon>Diprioninae</taxon>
        <taxon>Neodiprion</taxon>
    </lineage>
</organism>
<keyword evidence="2" id="KW-0720">Serine protease</keyword>
<dbReference type="GeneID" id="107228078"/>
<feature type="region of interest" description="Disordered" evidence="3">
    <location>
        <begin position="31"/>
        <end position="54"/>
    </location>
</feature>
<evidence type="ECO:0000256" key="1">
    <source>
        <dbReference type="ARBA" id="ARBA00023157"/>
    </source>
</evidence>
<gene>
    <name evidence="6" type="primary">LOC107228078</name>
</gene>
<dbReference type="PANTHER" id="PTHR24252">
    <property type="entry name" value="ACROSIN-RELATED"/>
    <property type="match status" value="1"/>
</dbReference>
<keyword evidence="1" id="KW-1015">Disulfide bond</keyword>
<dbReference type="PROSITE" id="PS00135">
    <property type="entry name" value="TRYPSIN_SER"/>
    <property type="match status" value="1"/>
</dbReference>
<accession>A0ABM3G898</accession>
<dbReference type="RefSeq" id="XP_046596498.1">
    <property type="nucleotide sequence ID" value="XM_046740542.1"/>
</dbReference>
<feature type="domain" description="Peptidase S1" evidence="4">
    <location>
        <begin position="195"/>
        <end position="438"/>
    </location>
</feature>
<keyword evidence="2" id="KW-0378">Hydrolase</keyword>
<dbReference type="Gene3D" id="2.40.10.10">
    <property type="entry name" value="Trypsin-like serine proteases"/>
    <property type="match status" value="1"/>
</dbReference>
<evidence type="ECO:0000256" key="2">
    <source>
        <dbReference type="RuleBase" id="RU363034"/>
    </source>
</evidence>
<dbReference type="GO" id="GO:0008233">
    <property type="term" value="F:peptidase activity"/>
    <property type="evidence" value="ECO:0007669"/>
    <property type="project" value="UniProtKB-KW"/>
</dbReference>
<dbReference type="CDD" id="cd00190">
    <property type="entry name" value="Tryp_SPc"/>
    <property type="match status" value="1"/>
</dbReference>
<dbReference type="SMART" id="SM00020">
    <property type="entry name" value="Tryp_SPc"/>
    <property type="match status" value="1"/>
</dbReference>
<keyword evidence="2 6" id="KW-0645">Protease</keyword>
<dbReference type="PROSITE" id="PS00134">
    <property type="entry name" value="TRYPSIN_HIS"/>
    <property type="match status" value="1"/>
</dbReference>
<evidence type="ECO:0000313" key="6">
    <source>
        <dbReference type="RefSeq" id="XP_046596498.1"/>
    </source>
</evidence>
<name>A0ABM3G898_NEOLC</name>
<dbReference type="PROSITE" id="PS50240">
    <property type="entry name" value="TRYPSIN_DOM"/>
    <property type="match status" value="1"/>
</dbReference>
<reference evidence="6" key="1">
    <citation type="submission" date="2025-08" db="UniProtKB">
        <authorList>
            <consortium name="RefSeq"/>
        </authorList>
    </citation>
    <scope>IDENTIFICATION</scope>
    <source>
        <tissue evidence="6">Thorax and Abdomen</tissue>
    </source>
</reference>
<dbReference type="InterPro" id="IPR009003">
    <property type="entry name" value="Peptidase_S1_PA"/>
</dbReference>
<evidence type="ECO:0000259" key="4">
    <source>
        <dbReference type="PROSITE" id="PS50240"/>
    </source>
</evidence>
<dbReference type="GO" id="GO:0006508">
    <property type="term" value="P:proteolysis"/>
    <property type="evidence" value="ECO:0007669"/>
    <property type="project" value="UniProtKB-KW"/>
</dbReference>
<dbReference type="InterPro" id="IPR043504">
    <property type="entry name" value="Peptidase_S1_PA_chymotrypsin"/>
</dbReference>
<keyword evidence="5" id="KW-1185">Reference proteome</keyword>
<dbReference type="InterPro" id="IPR001314">
    <property type="entry name" value="Peptidase_S1A"/>
</dbReference>
<dbReference type="InterPro" id="IPR001254">
    <property type="entry name" value="Trypsin_dom"/>
</dbReference>
<dbReference type="Pfam" id="PF00089">
    <property type="entry name" value="Trypsin"/>
    <property type="match status" value="1"/>
</dbReference>
<evidence type="ECO:0000313" key="5">
    <source>
        <dbReference type="Proteomes" id="UP000829291"/>
    </source>
</evidence>
<dbReference type="Proteomes" id="UP000829291">
    <property type="component" value="Chromosome 5"/>
</dbReference>
<dbReference type="PANTHER" id="PTHR24252:SF7">
    <property type="entry name" value="HYALIN"/>
    <property type="match status" value="1"/>
</dbReference>
<dbReference type="InterPro" id="IPR018114">
    <property type="entry name" value="TRYPSIN_HIS"/>
</dbReference>